<keyword evidence="4" id="KW-1185">Reference proteome</keyword>
<dbReference type="HOGENOM" id="CLU_693882_0_0_0"/>
<keyword evidence="2" id="KW-0812">Transmembrane</keyword>
<name>S0EVY5_CHTCT</name>
<feature type="region of interest" description="Disordered" evidence="1">
    <location>
        <begin position="354"/>
        <end position="397"/>
    </location>
</feature>
<evidence type="ECO:0000256" key="1">
    <source>
        <dbReference type="SAM" id="MobiDB-lite"/>
    </source>
</evidence>
<dbReference type="Proteomes" id="UP000014227">
    <property type="component" value="Chromosome I"/>
</dbReference>
<feature type="compositionally biased region" description="Polar residues" evidence="1">
    <location>
        <begin position="386"/>
        <end position="397"/>
    </location>
</feature>
<evidence type="ECO:0000256" key="2">
    <source>
        <dbReference type="SAM" id="Phobius"/>
    </source>
</evidence>
<feature type="transmembrane region" description="Helical" evidence="2">
    <location>
        <begin position="30"/>
        <end position="47"/>
    </location>
</feature>
<dbReference type="PATRIC" id="fig|1303518.3.peg.2261"/>
<proteinExistence type="predicted"/>
<gene>
    <name evidence="3" type="ORF">CCALI_02178</name>
</gene>
<keyword evidence="2" id="KW-0472">Membrane</keyword>
<dbReference type="KEGG" id="ccz:CCALI_02178"/>
<protein>
    <submittedName>
        <fullName evidence="3">Uncharacterized protein</fullName>
    </submittedName>
</protein>
<keyword evidence="2" id="KW-1133">Transmembrane helix</keyword>
<dbReference type="EMBL" id="HF951689">
    <property type="protein sequence ID" value="CCW35985.1"/>
    <property type="molecule type" value="Genomic_DNA"/>
</dbReference>
<sequence>MAAIPQLSAHDVERLIALWNSERERWHDRVFAWTTLTLITSLVVLIAGWEAFALLPLTLSLLFYFTAPYMLPPRLERLLRQLAAVDNPECIGPLVDALGQGNLRLQEAASSALVRLLPRLSDTEARSLGRGRWNILCTCFGNLPLPMQQALYLAVLRKVPADGNPVPLTVVAHLVAAERSLHLPQERLIQEEAERCLERLLDAFDPLAGKTPEVAITFWSRKIVETYYPTKAGADESLAILARPVIARLLRLISPESFRQLPKSVRLVLYQGLLIDVFYSEVGRLHLSRLGADYPVALLQMVRKTGDVVALPWVRNFIVENIEAPPEAHEVAKELLPQLEALAKRNKENALLLRAGQEPKCPPQEMLRPSTAHKTSEENLLHIPDPSSSKPNSVERH</sequence>
<accession>S0EVY5</accession>
<dbReference type="AlphaFoldDB" id="S0EVY5"/>
<evidence type="ECO:0000313" key="3">
    <source>
        <dbReference type="EMBL" id="CCW35985.1"/>
    </source>
</evidence>
<organism evidence="3 4">
    <name type="scientific">Chthonomonas calidirosea (strain DSM 23976 / ICMP 18418 / T49)</name>
    <dbReference type="NCBI Taxonomy" id="1303518"/>
    <lineage>
        <taxon>Bacteria</taxon>
        <taxon>Bacillati</taxon>
        <taxon>Armatimonadota</taxon>
        <taxon>Chthonomonadia</taxon>
        <taxon>Chthonomonadales</taxon>
        <taxon>Chthonomonadaceae</taxon>
        <taxon>Chthonomonas</taxon>
    </lineage>
</organism>
<evidence type="ECO:0000313" key="4">
    <source>
        <dbReference type="Proteomes" id="UP000014227"/>
    </source>
</evidence>
<reference evidence="4" key="1">
    <citation type="submission" date="2013-03" db="EMBL/GenBank/DDBJ databases">
        <title>Genome sequence of Chthonomonas calidirosea, the first sequenced genome from the Armatimonadetes phylum (formally candidate division OP10).</title>
        <authorList>
            <person name="Lee K.C.Y."/>
            <person name="Morgan X.C."/>
            <person name="Dunfield P.F."/>
            <person name="Tamas I."/>
            <person name="Houghton K.M."/>
            <person name="Vyssotski M."/>
            <person name="Ryan J.L.J."/>
            <person name="Lagutin K."/>
            <person name="McDonald I.R."/>
            <person name="Stott M.B."/>
        </authorList>
    </citation>
    <scope>NUCLEOTIDE SEQUENCE [LARGE SCALE GENOMIC DNA]</scope>
    <source>
        <strain evidence="4">DSM 23976 / ICMP 18418 / T49</strain>
    </source>
</reference>
<dbReference type="InParanoid" id="S0EVY5"/>
<dbReference type="RefSeq" id="WP_016483506.1">
    <property type="nucleotide sequence ID" value="NC_021487.1"/>
</dbReference>